<proteinExistence type="predicted"/>
<evidence type="ECO:0000313" key="2">
    <source>
        <dbReference type="Proteomes" id="UP000266861"/>
    </source>
</evidence>
<keyword evidence="2" id="KW-1185">Reference proteome</keyword>
<name>A0A397G466_9GLOM</name>
<protein>
    <submittedName>
        <fullName evidence="1">Uncharacterized protein</fullName>
    </submittedName>
</protein>
<accession>A0A397G466</accession>
<evidence type="ECO:0000313" key="1">
    <source>
        <dbReference type="EMBL" id="RHZ44378.1"/>
    </source>
</evidence>
<comment type="caution">
    <text evidence="1">The sequence shown here is derived from an EMBL/GenBank/DDBJ whole genome shotgun (WGS) entry which is preliminary data.</text>
</comment>
<sequence length="131" mass="15278">MSLGIPLIVIPDCSLQQFEKIADENPSFFCEEEMMIITEVCIWCKRNVNLVGRRSYRLLDLEDSNYDKPTVLIPNISVVLKTRWDTLTDEEKEVRVYTINDNNINWNTYKNPAQVASQILPGFVLNMEEIY</sequence>
<dbReference type="AlphaFoldDB" id="A0A397G466"/>
<dbReference type="EMBL" id="PQFF01000577">
    <property type="protein sequence ID" value="RHZ44378.1"/>
    <property type="molecule type" value="Genomic_DNA"/>
</dbReference>
<gene>
    <name evidence="1" type="ORF">Glove_735g4</name>
</gene>
<reference evidence="1 2" key="1">
    <citation type="submission" date="2018-08" db="EMBL/GenBank/DDBJ databases">
        <title>Genome and evolution of the arbuscular mycorrhizal fungus Diversispora epigaea (formerly Glomus versiforme) and its bacterial endosymbionts.</title>
        <authorList>
            <person name="Sun X."/>
            <person name="Fei Z."/>
            <person name="Harrison M."/>
        </authorList>
    </citation>
    <scope>NUCLEOTIDE SEQUENCE [LARGE SCALE GENOMIC DNA]</scope>
    <source>
        <strain evidence="1 2">IT104</strain>
    </source>
</reference>
<dbReference type="OrthoDB" id="2305086at2759"/>
<organism evidence="1 2">
    <name type="scientific">Diversispora epigaea</name>
    <dbReference type="NCBI Taxonomy" id="1348612"/>
    <lineage>
        <taxon>Eukaryota</taxon>
        <taxon>Fungi</taxon>
        <taxon>Fungi incertae sedis</taxon>
        <taxon>Mucoromycota</taxon>
        <taxon>Glomeromycotina</taxon>
        <taxon>Glomeromycetes</taxon>
        <taxon>Diversisporales</taxon>
        <taxon>Diversisporaceae</taxon>
        <taxon>Diversispora</taxon>
    </lineage>
</organism>
<dbReference type="Proteomes" id="UP000266861">
    <property type="component" value="Unassembled WGS sequence"/>
</dbReference>